<evidence type="ECO:0000313" key="2">
    <source>
        <dbReference type="Proteomes" id="UP000585258"/>
    </source>
</evidence>
<organism evidence="1 2">
    <name type="scientific">Clostridium gasigenes</name>
    <dbReference type="NCBI Taxonomy" id="94869"/>
    <lineage>
        <taxon>Bacteria</taxon>
        <taxon>Bacillati</taxon>
        <taxon>Bacillota</taxon>
        <taxon>Clostridia</taxon>
        <taxon>Eubacteriales</taxon>
        <taxon>Clostridiaceae</taxon>
        <taxon>Clostridium</taxon>
    </lineage>
</organism>
<comment type="caution">
    <text evidence="1">The sequence shown here is derived from an EMBL/GenBank/DDBJ whole genome shotgun (WGS) entry which is preliminary data.</text>
</comment>
<sequence length="47" mass="5665">MSSNKKVGWMITQARVINREVSYLRWYLEKINLILKEQSNVQSKLMH</sequence>
<evidence type="ECO:0000313" key="1">
    <source>
        <dbReference type="EMBL" id="MBB6713133.1"/>
    </source>
</evidence>
<dbReference type="AlphaFoldDB" id="A0A7X0VPP1"/>
<name>A0A7X0VPP1_9CLOT</name>
<dbReference type="RefSeq" id="WP_185163018.1">
    <property type="nucleotide sequence ID" value="NZ_JACKWY010000001.1"/>
</dbReference>
<proteinExistence type="predicted"/>
<gene>
    <name evidence="1" type="ORF">H7E68_00120</name>
</gene>
<dbReference type="Proteomes" id="UP000585258">
    <property type="component" value="Unassembled WGS sequence"/>
</dbReference>
<reference evidence="1 2" key="1">
    <citation type="submission" date="2020-08" db="EMBL/GenBank/DDBJ databases">
        <title>Clostridia isolated from Swiss meat.</title>
        <authorList>
            <person name="Wambui J."/>
            <person name="Stevens M.J.A."/>
            <person name="Stephan R."/>
        </authorList>
    </citation>
    <scope>NUCLEOTIDE SEQUENCE [LARGE SCALE GENOMIC DNA]</scope>
    <source>
        <strain evidence="1 2">CM001</strain>
    </source>
</reference>
<dbReference type="EMBL" id="JACKWY010000001">
    <property type="protein sequence ID" value="MBB6713133.1"/>
    <property type="molecule type" value="Genomic_DNA"/>
</dbReference>
<accession>A0A7X0VPP1</accession>
<protein>
    <submittedName>
        <fullName evidence="1">Uncharacterized protein</fullName>
    </submittedName>
</protein>